<dbReference type="InterPro" id="IPR013094">
    <property type="entry name" value="AB_hydrolase_3"/>
</dbReference>
<dbReference type="RefSeq" id="XP_013257168.1">
    <property type="nucleotide sequence ID" value="XM_013401714.1"/>
</dbReference>
<dbReference type="PANTHER" id="PTHR48081">
    <property type="entry name" value="AB HYDROLASE SUPERFAMILY PROTEIN C4A8.06C"/>
    <property type="match status" value="1"/>
</dbReference>
<dbReference type="InterPro" id="IPR050300">
    <property type="entry name" value="GDXG_lipolytic_enzyme"/>
</dbReference>
<sequence>MAPYISPEWLTLEKEMGERPLLSGSFETYQRNAKLIEEYIAAHLPARNDDQDRKTNTDITVRVYTPINVNEQLPIGIYCHEGGFCEGTLETGDPLCRSVAEDLPCIIISLDYRKAPKVPIQTVFQDALDGFIWTYEHAASLGGDQNKIFMFGCSAGGSLSLGTAHKLIELGRKGQLKAVLNLAGGTVHPDNVPEKLRSLYRAMDENAEGVPIIDRDAAQIINNVAGLNAAANDPWIFPVLSRHLADFPSTYLASCGADPLRDDNVVLESLLKKEGVTVSSDMYPGMPHLFWNFPTLESSKLFVQNLVGQIRSLLD</sequence>
<dbReference type="EMBL" id="AMGV01000009">
    <property type="protein sequence ID" value="KEF54578.1"/>
    <property type="molecule type" value="Genomic_DNA"/>
</dbReference>
<dbReference type="OrthoDB" id="408631at2759"/>
<dbReference type="HOGENOM" id="CLU_012494_6_3_1"/>
<dbReference type="Pfam" id="PF07859">
    <property type="entry name" value="Abhydrolase_3"/>
    <property type="match status" value="1"/>
</dbReference>
<evidence type="ECO:0000313" key="3">
    <source>
        <dbReference type="EMBL" id="KEF54578.1"/>
    </source>
</evidence>
<dbReference type="Gene3D" id="3.40.50.1820">
    <property type="entry name" value="alpha/beta hydrolase"/>
    <property type="match status" value="1"/>
</dbReference>
<keyword evidence="1" id="KW-0378">Hydrolase</keyword>
<evidence type="ECO:0000259" key="2">
    <source>
        <dbReference type="Pfam" id="PF07859"/>
    </source>
</evidence>
<accession>A0A072P5L6</accession>
<dbReference type="InterPro" id="IPR029058">
    <property type="entry name" value="AB_hydrolase_fold"/>
</dbReference>
<evidence type="ECO:0000256" key="1">
    <source>
        <dbReference type="ARBA" id="ARBA00022801"/>
    </source>
</evidence>
<comment type="caution">
    <text evidence="3">The sequence shown here is derived from an EMBL/GenBank/DDBJ whole genome shotgun (WGS) entry which is preliminary data.</text>
</comment>
<dbReference type="Proteomes" id="UP000027920">
    <property type="component" value="Unassembled WGS sequence"/>
</dbReference>
<gene>
    <name evidence="3" type="ORF">A1O9_09020</name>
</gene>
<reference evidence="3 4" key="1">
    <citation type="submission" date="2013-03" db="EMBL/GenBank/DDBJ databases">
        <title>The Genome Sequence of Exophiala aquamarina CBS 119918.</title>
        <authorList>
            <consortium name="The Broad Institute Genomics Platform"/>
            <person name="Cuomo C."/>
            <person name="de Hoog S."/>
            <person name="Gorbushina A."/>
            <person name="Walker B."/>
            <person name="Young S.K."/>
            <person name="Zeng Q."/>
            <person name="Gargeya S."/>
            <person name="Fitzgerald M."/>
            <person name="Haas B."/>
            <person name="Abouelleil A."/>
            <person name="Allen A.W."/>
            <person name="Alvarado L."/>
            <person name="Arachchi H.M."/>
            <person name="Berlin A.M."/>
            <person name="Chapman S.B."/>
            <person name="Gainer-Dewar J."/>
            <person name="Goldberg J."/>
            <person name="Griggs A."/>
            <person name="Gujja S."/>
            <person name="Hansen M."/>
            <person name="Howarth C."/>
            <person name="Imamovic A."/>
            <person name="Ireland A."/>
            <person name="Larimer J."/>
            <person name="McCowan C."/>
            <person name="Murphy C."/>
            <person name="Pearson M."/>
            <person name="Poon T.W."/>
            <person name="Priest M."/>
            <person name="Roberts A."/>
            <person name="Saif S."/>
            <person name="Shea T."/>
            <person name="Sisk P."/>
            <person name="Sykes S."/>
            <person name="Wortman J."/>
            <person name="Nusbaum C."/>
            <person name="Birren B."/>
        </authorList>
    </citation>
    <scope>NUCLEOTIDE SEQUENCE [LARGE SCALE GENOMIC DNA]</scope>
    <source>
        <strain evidence="3 4">CBS 119918</strain>
    </source>
</reference>
<dbReference type="GeneID" id="25283930"/>
<dbReference type="SUPFAM" id="SSF53474">
    <property type="entry name" value="alpha/beta-Hydrolases"/>
    <property type="match status" value="1"/>
</dbReference>
<dbReference type="VEuPathDB" id="FungiDB:A1O9_09020"/>
<dbReference type="AlphaFoldDB" id="A0A072P5L6"/>
<name>A0A072P5L6_9EURO</name>
<protein>
    <recommendedName>
        <fullName evidence="2">Alpha/beta hydrolase fold-3 domain-containing protein</fullName>
    </recommendedName>
</protein>
<keyword evidence="4" id="KW-1185">Reference proteome</keyword>
<dbReference type="STRING" id="1182545.A0A072P5L6"/>
<dbReference type="PANTHER" id="PTHR48081:SF8">
    <property type="entry name" value="ALPHA_BETA HYDROLASE FOLD-3 DOMAIN-CONTAINING PROTEIN-RELATED"/>
    <property type="match status" value="1"/>
</dbReference>
<proteinExistence type="predicted"/>
<dbReference type="GO" id="GO:0016787">
    <property type="term" value="F:hydrolase activity"/>
    <property type="evidence" value="ECO:0007669"/>
    <property type="project" value="UniProtKB-KW"/>
</dbReference>
<organism evidence="3 4">
    <name type="scientific">Exophiala aquamarina CBS 119918</name>
    <dbReference type="NCBI Taxonomy" id="1182545"/>
    <lineage>
        <taxon>Eukaryota</taxon>
        <taxon>Fungi</taxon>
        <taxon>Dikarya</taxon>
        <taxon>Ascomycota</taxon>
        <taxon>Pezizomycotina</taxon>
        <taxon>Eurotiomycetes</taxon>
        <taxon>Chaetothyriomycetidae</taxon>
        <taxon>Chaetothyriales</taxon>
        <taxon>Herpotrichiellaceae</taxon>
        <taxon>Exophiala</taxon>
    </lineage>
</organism>
<evidence type="ECO:0000313" key="4">
    <source>
        <dbReference type="Proteomes" id="UP000027920"/>
    </source>
</evidence>
<feature type="domain" description="Alpha/beta hydrolase fold-3" evidence="2">
    <location>
        <begin position="77"/>
        <end position="291"/>
    </location>
</feature>